<dbReference type="OrthoDB" id="265761at2759"/>
<protein>
    <submittedName>
        <fullName evidence="3">Uncharacterized protein</fullName>
    </submittedName>
</protein>
<dbReference type="PANTHER" id="PTHR12475">
    <property type="match status" value="1"/>
</dbReference>
<proteinExistence type="inferred from homology"/>
<dbReference type="InterPro" id="IPR051490">
    <property type="entry name" value="THEM6_lcsJ_thioesterase"/>
</dbReference>
<evidence type="ECO:0000313" key="3">
    <source>
        <dbReference type="EMBL" id="KAF8463949.1"/>
    </source>
</evidence>
<name>A0A9P5JUT9_9AGAM</name>
<evidence type="ECO:0000256" key="1">
    <source>
        <dbReference type="ARBA" id="ARBA00038476"/>
    </source>
</evidence>
<feature type="compositionally biased region" description="Low complexity" evidence="2">
    <location>
        <begin position="210"/>
        <end position="242"/>
    </location>
</feature>
<feature type="compositionally biased region" description="Polar residues" evidence="2">
    <location>
        <begin position="250"/>
        <end position="262"/>
    </location>
</feature>
<keyword evidence="4" id="KW-1185">Reference proteome</keyword>
<reference evidence="3" key="2">
    <citation type="journal article" date="2020" name="Nat. Commun.">
        <title>Large-scale genome sequencing of mycorrhizal fungi provides insights into the early evolution of symbiotic traits.</title>
        <authorList>
            <person name="Miyauchi S."/>
            <person name="Kiss E."/>
            <person name="Kuo A."/>
            <person name="Drula E."/>
            <person name="Kohler A."/>
            <person name="Sanchez-Garcia M."/>
            <person name="Morin E."/>
            <person name="Andreopoulos B."/>
            <person name="Barry K.W."/>
            <person name="Bonito G."/>
            <person name="Buee M."/>
            <person name="Carver A."/>
            <person name="Chen C."/>
            <person name="Cichocki N."/>
            <person name="Clum A."/>
            <person name="Culley D."/>
            <person name="Crous P.W."/>
            <person name="Fauchery L."/>
            <person name="Girlanda M."/>
            <person name="Hayes R.D."/>
            <person name="Keri Z."/>
            <person name="LaButti K."/>
            <person name="Lipzen A."/>
            <person name="Lombard V."/>
            <person name="Magnuson J."/>
            <person name="Maillard F."/>
            <person name="Murat C."/>
            <person name="Nolan M."/>
            <person name="Ohm R.A."/>
            <person name="Pangilinan J."/>
            <person name="Pereira M.F."/>
            <person name="Perotto S."/>
            <person name="Peter M."/>
            <person name="Pfister S."/>
            <person name="Riley R."/>
            <person name="Sitrit Y."/>
            <person name="Stielow J.B."/>
            <person name="Szollosi G."/>
            <person name="Zifcakova L."/>
            <person name="Stursova M."/>
            <person name="Spatafora J.W."/>
            <person name="Tedersoo L."/>
            <person name="Vaario L.M."/>
            <person name="Yamada A."/>
            <person name="Yan M."/>
            <person name="Wang P."/>
            <person name="Xu J."/>
            <person name="Bruns T."/>
            <person name="Baldrian P."/>
            <person name="Vilgalys R."/>
            <person name="Dunand C."/>
            <person name="Henrissat B."/>
            <person name="Grigoriev I.V."/>
            <person name="Hibbett D."/>
            <person name="Nagy L.G."/>
            <person name="Martin F.M."/>
        </authorList>
    </citation>
    <scope>NUCLEOTIDE SEQUENCE</scope>
    <source>
        <strain evidence="3">Prilba</strain>
    </source>
</reference>
<dbReference type="SUPFAM" id="SSF54637">
    <property type="entry name" value="Thioesterase/thiol ester dehydrase-isomerase"/>
    <property type="match status" value="1"/>
</dbReference>
<reference evidence="3" key="1">
    <citation type="submission" date="2019-10" db="EMBL/GenBank/DDBJ databases">
        <authorList>
            <consortium name="DOE Joint Genome Institute"/>
            <person name="Kuo A."/>
            <person name="Miyauchi S."/>
            <person name="Kiss E."/>
            <person name="Drula E."/>
            <person name="Kohler A."/>
            <person name="Sanchez-Garcia M."/>
            <person name="Andreopoulos B."/>
            <person name="Barry K.W."/>
            <person name="Bonito G."/>
            <person name="Buee M."/>
            <person name="Carver A."/>
            <person name="Chen C."/>
            <person name="Cichocki N."/>
            <person name="Clum A."/>
            <person name="Culley D."/>
            <person name="Crous P.W."/>
            <person name="Fauchery L."/>
            <person name="Girlanda M."/>
            <person name="Hayes R."/>
            <person name="Keri Z."/>
            <person name="LaButti K."/>
            <person name="Lipzen A."/>
            <person name="Lombard V."/>
            <person name="Magnuson J."/>
            <person name="Maillard F."/>
            <person name="Morin E."/>
            <person name="Murat C."/>
            <person name="Nolan M."/>
            <person name="Ohm R."/>
            <person name="Pangilinan J."/>
            <person name="Pereira M."/>
            <person name="Perotto S."/>
            <person name="Peter M."/>
            <person name="Riley R."/>
            <person name="Sitrit Y."/>
            <person name="Stielow B."/>
            <person name="Szollosi G."/>
            <person name="Zifcakova L."/>
            <person name="Stursova M."/>
            <person name="Spatafora J.W."/>
            <person name="Tedersoo L."/>
            <person name="Vaario L.-M."/>
            <person name="Yamada A."/>
            <person name="Yan M."/>
            <person name="Wang P."/>
            <person name="Xu J."/>
            <person name="Bruns T."/>
            <person name="Baldrian P."/>
            <person name="Vilgalys R."/>
            <person name="Henrissat B."/>
            <person name="Grigoriev I.V."/>
            <person name="Hibbett D."/>
            <person name="Nagy L.G."/>
            <person name="Martin F.M."/>
        </authorList>
    </citation>
    <scope>NUCLEOTIDE SEQUENCE</scope>
    <source>
        <strain evidence="3">Prilba</strain>
    </source>
</reference>
<dbReference type="CDD" id="cd00586">
    <property type="entry name" value="4HBT"/>
    <property type="match status" value="1"/>
</dbReference>
<evidence type="ECO:0000313" key="4">
    <source>
        <dbReference type="Proteomes" id="UP000759537"/>
    </source>
</evidence>
<evidence type="ECO:0000256" key="2">
    <source>
        <dbReference type="SAM" id="MobiDB-lite"/>
    </source>
</evidence>
<dbReference type="Gene3D" id="3.10.129.10">
    <property type="entry name" value="Hotdog Thioesterase"/>
    <property type="match status" value="1"/>
</dbReference>
<feature type="region of interest" description="Disordered" evidence="2">
    <location>
        <begin position="208"/>
        <end position="262"/>
    </location>
</feature>
<dbReference type="Proteomes" id="UP000759537">
    <property type="component" value="Unassembled WGS sequence"/>
</dbReference>
<dbReference type="EMBL" id="WHVB01000059">
    <property type="protein sequence ID" value="KAF8463949.1"/>
    <property type="molecule type" value="Genomic_DNA"/>
</dbReference>
<dbReference type="InterPro" id="IPR029069">
    <property type="entry name" value="HotDog_dom_sf"/>
</dbReference>
<accession>A0A9P5JUT9</accession>
<gene>
    <name evidence="3" type="ORF">DFH94DRAFT_398498</name>
</gene>
<comment type="similarity">
    <text evidence="1">Belongs to the lcsJ thioesterase family.</text>
</comment>
<dbReference type="PANTHER" id="PTHR12475:SF4">
    <property type="entry name" value="PROTEIN THEM6"/>
    <property type="match status" value="1"/>
</dbReference>
<dbReference type="AlphaFoldDB" id="A0A9P5JUT9"/>
<sequence length="411" mass="44372">MSYSVSDAGRNLSRGKFPPALHLVKAYGSPALALSLRILPRLAKFVAYILILLNVRSLPFAWHINLFWPVAKIRWRAWCARIRTLSLSPAVREAAACKFLDDLSPVSQNPLDWTIVTKAWAGIDDCDYNLHLSNSSYPKILDSVRMKCALLIFPYYVRTGGWVALAGTHFHFIREIPILAFYEVRSQIVGWDHKWLYIVHRFVTHRKPASRSPGQSSSSGTPAPNGNAPNPNLNPNSNSASVPPIPAIHTPSTPLTNVTPSPSSVNLQAMLARSSAGATGTNASPATAAAAAAAAAAVAPEPDGATLHCVSVNVVVFKHGRITVPPALALAGEGLGATPAQGTEARARALALGLNGMRELYLGGWRAVPEGSDERWWDVAMKGLEGRVERRVRKVKGVREGLEGALQVRML</sequence>
<organism evidence="3 4">
    <name type="scientific">Russula ochroleuca</name>
    <dbReference type="NCBI Taxonomy" id="152965"/>
    <lineage>
        <taxon>Eukaryota</taxon>
        <taxon>Fungi</taxon>
        <taxon>Dikarya</taxon>
        <taxon>Basidiomycota</taxon>
        <taxon>Agaricomycotina</taxon>
        <taxon>Agaricomycetes</taxon>
        <taxon>Russulales</taxon>
        <taxon>Russulaceae</taxon>
        <taxon>Russula</taxon>
    </lineage>
</organism>
<dbReference type="Pfam" id="PF13279">
    <property type="entry name" value="4HBT_2"/>
    <property type="match status" value="1"/>
</dbReference>
<comment type="caution">
    <text evidence="3">The sequence shown here is derived from an EMBL/GenBank/DDBJ whole genome shotgun (WGS) entry which is preliminary data.</text>
</comment>